<evidence type="ECO:0000256" key="1">
    <source>
        <dbReference type="ARBA" id="ARBA00001936"/>
    </source>
</evidence>
<dbReference type="SMART" id="SM00343">
    <property type="entry name" value="ZnF_C2HC"/>
    <property type="match status" value="3"/>
</dbReference>
<evidence type="ECO:0000256" key="5">
    <source>
        <dbReference type="ARBA" id="ARBA00022842"/>
    </source>
</evidence>
<dbReference type="InterPro" id="IPR043519">
    <property type="entry name" value="NT_sf"/>
</dbReference>
<sequence length="739" mass="84090">MWPAPSTASKCTSTSSTASKPPTSTSPCHRMLPAGPKATGLVSDFNQLSVQSQPADHKPEENGPEDSDCIIEEEEDVEEYSDSDEEREKEKADPGKSSLSEDEEDEDVESRNRRHLDSFTTEEEEIFPVDEISGEELLSDEEGPDLDTAGSGDEDDEEVELTPVKTLTSQLEDTVGAESPETQTRKEKKLSYQFSKQAFSRGKTHMVVCSLCKHDGHLKKDCPEDFKKVQLDPLPALTPEFLSVLNKVCEQCYTDFAPDELEMGVRELILKDLETFIRRQFPAARLQLFGSSKNGFGFRQSDLDICMVLEGQETINDVDCISLIESLARLLRKHSGVKNVLPITTAKVPIVKFYHVQTGLEGDISLYNTLALHNTHLLASYAAIDRRVKILCYIMKVFAKMCDIGDASRGSLSSYAYTLMALFFLQQRNPPVIPVLQEIYDGQKKPEVLVDGWNVYFFDDLKALPSRWPQLGGNTESVGELWLGLLRFYTEEFDFREHVVCIRQHARLTTFNKQWTSKYIVIEDPFDLNHNLGAGLSRKMTNFIMKAFINGRRVFGTPHKAFPPIYPSLMEYFFDPEVLTEGEVAPNDRCCRICGKIGHFMKDCPMRKKSKQRRDGEKWPEYLRDRPDAGEDGKDQVRQKNEHWRKRDAPEIRCCFLCGSSAHIKRDCQLNRNTAGNMKMESFSTPAHLRNLREQDRQKLPLQEDKKKRRQQNLILGPEMGSLVGRHPGLSTHRRNPVD</sequence>
<accession>A0A4Z2BAS5</accession>
<dbReference type="GO" id="GO:0003676">
    <property type="term" value="F:nucleic acid binding"/>
    <property type="evidence" value="ECO:0007669"/>
    <property type="project" value="InterPro"/>
</dbReference>
<organism evidence="9 10">
    <name type="scientific">Takifugu bimaculatus</name>
    <dbReference type="NCBI Taxonomy" id="433685"/>
    <lineage>
        <taxon>Eukaryota</taxon>
        <taxon>Metazoa</taxon>
        <taxon>Chordata</taxon>
        <taxon>Craniata</taxon>
        <taxon>Vertebrata</taxon>
        <taxon>Euteleostomi</taxon>
        <taxon>Actinopterygii</taxon>
        <taxon>Neopterygii</taxon>
        <taxon>Teleostei</taxon>
        <taxon>Neoteleostei</taxon>
        <taxon>Acanthomorphata</taxon>
        <taxon>Eupercaria</taxon>
        <taxon>Tetraodontiformes</taxon>
        <taxon>Tetradontoidea</taxon>
        <taxon>Tetraodontidae</taxon>
        <taxon>Takifugu</taxon>
    </lineage>
</organism>
<protein>
    <recommendedName>
        <fullName evidence="8">CCHC-type domain-containing protein</fullName>
    </recommendedName>
</protein>
<keyword evidence="6" id="KW-0862">Zinc</keyword>
<keyword evidence="10" id="KW-1185">Reference proteome</keyword>
<keyword evidence="5" id="KW-0460">Magnesium</keyword>
<dbReference type="GO" id="GO:0008270">
    <property type="term" value="F:zinc ion binding"/>
    <property type="evidence" value="ECO:0007669"/>
    <property type="project" value="UniProtKB-KW"/>
</dbReference>
<dbReference type="Gene3D" id="4.10.60.10">
    <property type="entry name" value="Zinc finger, CCHC-type"/>
    <property type="match status" value="1"/>
</dbReference>
<evidence type="ECO:0000313" key="10">
    <source>
        <dbReference type="Proteomes" id="UP000516260"/>
    </source>
</evidence>
<name>A0A4Z2BAS5_9TELE</name>
<dbReference type="Proteomes" id="UP000516260">
    <property type="component" value="Chromosome 4"/>
</dbReference>
<dbReference type="SUPFAM" id="SSF81631">
    <property type="entry name" value="PAP/OAS1 substrate-binding domain"/>
    <property type="match status" value="1"/>
</dbReference>
<dbReference type="EMBL" id="SWLE01000017">
    <property type="protein sequence ID" value="TNM89494.1"/>
    <property type="molecule type" value="Genomic_DNA"/>
</dbReference>
<keyword evidence="6" id="KW-0863">Zinc-finger</keyword>
<comment type="caution">
    <text evidence="9">The sequence shown here is derived from an EMBL/GenBank/DDBJ whole genome shotgun (WGS) entry which is preliminary data.</text>
</comment>
<dbReference type="SUPFAM" id="SSF57756">
    <property type="entry name" value="Retrovirus zinc finger-like domains"/>
    <property type="match status" value="1"/>
</dbReference>
<evidence type="ECO:0000256" key="4">
    <source>
        <dbReference type="ARBA" id="ARBA00022723"/>
    </source>
</evidence>
<dbReference type="InterPro" id="IPR036875">
    <property type="entry name" value="Znf_CCHC_sf"/>
</dbReference>
<feature type="compositionally biased region" description="Basic and acidic residues" evidence="7">
    <location>
        <begin position="613"/>
        <end position="644"/>
    </location>
</feature>
<feature type="region of interest" description="Disordered" evidence="7">
    <location>
        <begin position="607"/>
        <end position="644"/>
    </location>
</feature>
<dbReference type="Pfam" id="PF03828">
    <property type="entry name" value="PAP_assoc"/>
    <property type="match status" value="1"/>
</dbReference>
<proteinExistence type="predicted"/>
<keyword evidence="3" id="KW-0808">Transferase</keyword>
<evidence type="ECO:0000256" key="6">
    <source>
        <dbReference type="PROSITE-ProRule" id="PRU00047"/>
    </source>
</evidence>
<feature type="compositionally biased region" description="Polar residues" evidence="7">
    <location>
        <begin position="44"/>
        <end position="54"/>
    </location>
</feature>
<dbReference type="PANTHER" id="PTHR12271:SF34">
    <property type="entry name" value="TERMINAL URIDYLYLTRANSFERASE 7"/>
    <property type="match status" value="1"/>
</dbReference>
<dbReference type="AlphaFoldDB" id="A0A4Z2BAS5"/>
<keyword evidence="4" id="KW-0479">Metal-binding</keyword>
<feature type="region of interest" description="Disordered" evidence="7">
    <location>
        <begin position="694"/>
        <end position="739"/>
    </location>
</feature>
<feature type="compositionally biased region" description="Basic and acidic residues" evidence="7">
    <location>
        <begin position="694"/>
        <end position="706"/>
    </location>
</feature>
<dbReference type="PROSITE" id="PS50158">
    <property type="entry name" value="ZF_CCHC"/>
    <property type="match status" value="3"/>
</dbReference>
<dbReference type="Pfam" id="PF22600">
    <property type="entry name" value="MTPAP-like_central"/>
    <property type="match status" value="1"/>
</dbReference>
<gene>
    <name evidence="9" type="ORF">fugu_003728</name>
</gene>
<feature type="domain" description="CCHC-type" evidence="8">
    <location>
        <begin position="655"/>
        <end position="668"/>
    </location>
</feature>
<feature type="region of interest" description="Disordered" evidence="7">
    <location>
        <begin position="1"/>
        <end position="160"/>
    </location>
</feature>
<dbReference type="Pfam" id="PF00098">
    <property type="entry name" value="zf-CCHC"/>
    <property type="match status" value="1"/>
</dbReference>
<evidence type="ECO:0000256" key="2">
    <source>
        <dbReference type="ARBA" id="ARBA00001946"/>
    </source>
</evidence>
<evidence type="ECO:0000313" key="9">
    <source>
        <dbReference type="EMBL" id="TNM89494.1"/>
    </source>
</evidence>
<dbReference type="GO" id="GO:0050265">
    <property type="term" value="F:RNA uridylyltransferase activity"/>
    <property type="evidence" value="ECO:0007669"/>
    <property type="project" value="TreeGrafter"/>
</dbReference>
<dbReference type="GO" id="GO:0031123">
    <property type="term" value="P:RNA 3'-end processing"/>
    <property type="evidence" value="ECO:0007669"/>
    <property type="project" value="TreeGrafter"/>
</dbReference>
<dbReference type="InterPro" id="IPR001878">
    <property type="entry name" value="Znf_CCHC"/>
</dbReference>
<dbReference type="SUPFAM" id="SSF81301">
    <property type="entry name" value="Nucleotidyltransferase"/>
    <property type="match status" value="1"/>
</dbReference>
<evidence type="ECO:0000259" key="8">
    <source>
        <dbReference type="PROSITE" id="PS50158"/>
    </source>
</evidence>
<feature type="domain" description="CCHC-type" evidence="8">
    <location>
        <begin position="209"/>
        <end position="224"/>
    </location>
</feature>
<feature type="domain" description="CCHC-type" evidence="8">
    <location>
        <begin position="591"/>
        <end position="605"/>
    </location>
</feature>
<evidence type="ECO:0000256" key="3">
    <source>
        <dbReference type="ARBA" id="ARBA00022679"/>
    </source>
</evidence>
<comment type="cofactor">
    <cofactor evidence="1">
        <name>Mn(2+)</name>
        <dbReference type="ChEBI" id="CHEBI:29035"/>
    </cofactor>
</comment>
<dbReference type="Gene3D" id="3.30.460.10">
    <property type="entry name" value="Beta Polymerase, domain 2"/>
    <property type="match status" value="1"/>
</dbReference>
<dbReference type="Gene3D" id="1.10.1410.10">
    <property type="match status" value="1"/>
</dbReference>
<dbReference type="PANTHER" id="PTHR12271">
    <property type="entry name" value="POLY A POLYMERASE CID PAP -RELATED"/>
    <property type="match status" value="1"/>
</dbReference>
<dbReference type="FunFam" id="1.10.1410.10:FF:000002">
    <property type="entry name" value="terminal uridylyltransferase 4 isoform X1"/>
    <property type="match status" value="1"/>
</dbReference>
<feature type="compositionally biased region" description="Low complexity" evidence="7">
    <location>
        <begin position="1"/>
        <end position="28"/>
    </location>
</feature>
<feature type="compositionally biased region" description="Acidic residues" evidence="7">
    <location>
        <begin position="62"/>
        <end position="85"/>
    </location>
</feature>
<dbReference type="InterPro" id="IPR002058">
    <property type="entry name" value="PAP_assoc"/>
</dbReference>
<dbReference type="InterPro" id="IPR054708">
    <property type="entry name" value="MTPAP-like_central"/>
</dbReference>
<reference evidence="9 10" key="1">
    <citation type="submission" date="2019-04" db="EMBL/GenBank/DDBJ databases">
        <title>The sequence and de novo assembly of Takifugu bimaculatus genome using PacBio and Hi-C technologies.</title>
        <authorList>
            <person name="Xu P."/>
            <person name="Liu B."/>
            <person name="Zhou Z."/>
        </authorList>
    </citation>
    <scope>NUCLEOTIDE SEQUENCE [LARGE SCALE GENOMIC DNA]</scope>
    <source>
        <strain evidence="9">TB-2018</strain>
        <tissue evidence="9">Muscle</tissue>
    </source>
</reference>
<comment type="cofactor">
    <cofactor evidence="2">
        <name>Mg(2+)</name>
        <dbReference type="ChEBI" id="CHEBI:18420"/>
    </cofactor>
</comment>
<evidence type="ECO:0000256" key="7">
    <source>
        <dbReference type="SAM" id="MobiDB-lite"/>
    </source>
</evidence>
<dbReference type="CDD" id="cd05402">
    <property type="entry name" value="NT_PAP_TUTase"/>
    <property type="match status" value="1"/>
</dbReference>
<feature type="compositionally biased region" description="Acidic residues" evidence="7">
    <location>
        <begin position="120"/>
        <end position="145"/>
    </location>
</feature>
<dbReference type="FunFam" id="3.30.460.10:FF:000005">
    <property type="entry name" value="terminal uridylyltransferase 4 isoform X1"/>
    <property type="match status" value="1"/>
</dbReference>